<evidence type="ECO:0000256" key="1">
    <source>
        <dbReference type="SAM" id="MobiDB-lite"/>
    </source>
</evidence>
<dbReference type="Proteomes" id="UP001233999">
    <property type="component" value="Unassembled WGS sequence"/>
</dbReference>
<accession>A0AAD7ZCY0</accession>
<organism evidence="2 3">
    <name type="scientific">Diploptera punctata</name>
    <name type="common">Pacific beetle cockroach</name>
    <dbReference type="NCBI Taxonomy" id="6984"/>
    <lineage>
        <taxon>Eukaryota</taxon>
        <taxon>Metazoa</taxon>
        <taxon>Ecdysozoa</taxon>
        <taxon>Arthropoda</taxon>
        <taxon>Hexapoda</taxon>
        <taxon>Insecta</taxon>
        <taxon>Pterygota</taxon>
        <taxon>Neoptera</taxon>
        <taxon>Polyneoptera</taxon>
        <taxon>Dictyoptera</taxon>
        <taxon>Blattodea</taxon>
        <taxon>Blaberoidea</taxon>
        <taxon>Blaberidae</taxon>
        <taxon>Diplopterinae</taxon>
        <taxon>Diploptera</taxon>
    </lineage>
</organism>
<reference evidence="2" key="2">
    <citation type="submission" date="2023-05" db="EMBL/GenBank/DDBJ databases">
        <authorList>
            <person name="Fouks B."/>
        </authorList>
    </citation>
    <scope>NUCLEOTIDE SEQUENCE</scope>
    <source>
        <strain evidence="2">Stay&amp;Tobe</strain>
        <tissue evidence="2">Testes</tissue>
    </source>
</reference>
<dbReference type="AlphaFoldDB" id="A0AAD7ZCY0"/>
<feature type="compositionally biased region" description="Basic and acidic residues" evidence="1">
    <location>
        <begin position="74"/>
        <end position="87"/>
    </location>
</feature>
<feature type="compositionally biased region" description="Basic residues" evidence="1">
    <location>
        <begin position="331"/>
        <end position="345"/>
    </location>
</feature>
<feature type="non-terminal residue" evidence="2">
    <location>
        <position position="1"/>
    </location>
</feature>
<feature type="compositionally biased region" description="Polar residues" evidence="1">
    <location>
        <begin position="31"/>
        <end position="57"/>
    </location>
</feature>
<feature type="compositionally biased region" description="Basic and acidic residues" evidence="1">
    <location>
        <begin position="166"/>
        <end position="179"/>
    </location>
</feature>
<evidence type="ECO:0000313" key="3">
    <source>
        <dbReference type="Proteomes" id="UP001233999"/>
    </source>
</evidence>
<dbReference type="EMBL" id="JASPKZ010008884">
    <property type="protein sequence ID" value="KAJ9578389.1"/>
    <property type="molecule type" value="Genomic_DNA"/>
</dbReference>
<name>A0AAD7ZCY0_DIPPU</name>
<feature type="compositionally biased region" description="Polar residues" evidence="1">
    <location>
        <begin position="278"/>
        <end position="292"/>
    </location>
</feature>
<feature type="compositionally biased region" description="Pro residues" evidence="1">
    <location>
        <begin position="538"/>
        <end position="550"/>
    </location>
</feature>
<feature type="compositionally biased region" description="Basic residues" evidence="1">
    <location>
        <begin position="243"/>
        <end position="254"/>
    </location>
</feature>
<keyword evidence="3" id="KW-1185">Reference proteome</keyword>
<sequence length="864" mass="92847">TNNDRNVIMSQNIEGHRGDKDIESLIKFIESNTETKGKPKNNSTHTNGPVGFNNKQRNNIRKEEMVGGTKTRKEKVVEDGHEEEKSYGKNRVSGKQSSKDNRNTEKVGTGGQLKKSNSLEEISKTKLEDLTSEQSGANSTSSMSSSTQVTLRRPKKQTTLDEEELFNDKNRTAERRSWGTEESQPYYCSDGPATVSADESGPTAAGGRKRRVMAEEKKRAEEGIPALVVSTTNTSEETEFHVVTKKTRRKKRRSSSGGRTGSGPASHGGLFAEDNRRSAGSQYGQSYYQSRGDTGGYYQRKSFNSGNGNGFPPHDRMVERDGTTGVMLYPYRHRPRSPEHLRRKSTSSMPPSDKSDSSDLDSVHSLPVSSTTPKLTLDQTSTSSGSTPQASYADITRMASANVSSSSSTQGSCYMNVGKWPAVSTNKNQSVPGPNNMSSTSVTTTVSVSSTVTISSTSTTTVSTCSSINSNSAPALATHIVPNNPQFITGPRLNIGVPPVSGSKVTASTSSSSTSNVSSIATVVSVGEVAAAAAPPQQQQPPPPPPPPPVVSSQNPESVSDQAVVPAKHRNNPPSGDSRTKKDAMTCTTLDTKLSPSEEHNTGVEVQGNIIMDQYYPSLEESLVSDKGERKPGRSGKMPVEDNSSDNVAQESVASKSSRHQDVSSEIQLKQPPVEVSVDATVIVPRSNSCITAELVPSEVTVTSATVMNRSKEGLSRSKSGGRKLSAAGSNIVATSLVRPPVIIMDEQEQEAAFRDNIDTVSDLTFGFEVNEQLLKLDSDDSSAIIEPSNIQQETRSISSEDTVPIAPIIINSASEDFSARYREPVTQQSDIYDLLVTFVGSAWDDIVRESSQAGGKVQYYSGQ</sequence>
<feature type="region of interest" description="Disordered" evidence="1">
    <location>
        <begin position="623"/>
        <end position="670"/>
    </location>
</feature>
<comment type="caution">
    <text evidence="2">The sequence shown here is derived from an EMBL/GenBank/DDBJ whole genome shotgun (WGS) entry which is preliminary data.</text>
</comment>
<gene>
    <name evidence="2" type="ORF">L9F63_005395</name>
</gene>
<feature type="region of interest" description="Disordered" evidence="1">
    <location>
        <begin position="531"/>
        <end position="584"/>
    </location>
</feature>
<feature type="compositionally biased region" description="Basic and acidic residues" evidence="1">
    <location>
        <begin position="313"/>
        <end position="322"/>
    </location>
</feature>
<protein>
    <submittedName>
        <fullName evidence="2">Uncharacterized protein</fullName>
    </submittedName>
</protein>
<evidence type="ECO:0000313" key="2">
    <source>
        <dbReference type="EMBL" id="KAJ9578389.1"/>
    </source>
</evidence>
<feature type="compositionally biased region" description="Polar residues" evidence="1">
    <location>
        <begin position="371"/>
        <end position="389"/>
    </location>
</feature>
<feature type="compositionally biased region" description="Basic and acidic residues" evidence="1">
    <location>
        <begin position="117"/>
        <end position="129"/>
    </location>
</feature>
<reference evidence="2" key="1">
    <citation type="journal article" date="2023" name="IScience">
        <title>Live-bearing cockroach genome reveals convergent evolutionary mechanisms linked to viviparity in insects and beyond.</title>
        <authorList>
            <person name="Fouks B."/>
            <person name="Harrison M.C."/>
            <person name="Mikhailova A.A."/>
            <person name="Marchal E."/>
            <person name="English S."/>
            <person name="Carruthers M."/>
            <person name="Jennings E.C."/>
            <person name="Chiamaka E.L."/>
            <person name="Frigard R.A."/>
            <person name="Pippel M."/>
            <person name="Attardo G.M."/>
            <person name="Benoit J.B."/>
            <person name="Bornberg-Bauer E."/>
            <person name="Tobe S.S."/>
        </authorList>
    </citation>
    <scope>NUCLEOTIDE SEQUENCE</scope>
    <source>
        <strain evidence="2">Stay&amp;Tobe</strain>
    </source>
</reference>
<feature type="region of interest" description="Disordered" evidence="1">
    <location>
        <begin position="31"/>
        <end position="389"/>
    </location>
</feature>
<feature type="compositionally biased region" description="Low complexity" evidence="1">
    <location>
        <begin position="551"/>
        <end position="560"/>
    </location>
</feature>
<proteinExistence type="predicted"/>
<feature type="compositionally biased region" description="Polar residues" evidence="1">
    <location>
        <begin position="645"/>
        <end position="656"/>
    </location>
</feature>
<feature type="compositionally biased region" description="Basic and acidic residues" evidence="1">
    <location>
        <begin position="212"/>
        <end position="222"/>
    </location>
</feature>